<dbReference type="InterPro" id="IPR050406">
    <property type="entry name" value="FGGY_Carb_Kinase"/>
</dbReference>
<dbReference type="InterPro" id="IPR043129">
    <property type="entry name" value="ATPase_NBD"/>
</dbReference>
<keyword evidence="3 4" id="KW-0418">Kinase</keyword>
<evidence type="ECO:0000259" key="6">
    <source>
        <dbReference type="Pfam" id="PF02782"/>
    </source>
</evidence>
<feature type="domain" description="Carbohydrate kinase FGGY C-terminal" evidence="6">
    <location>
        <begin position="258"/>
        <end position="453"/>
    </location>
</feature>
<dbReference type="Pfam" id="PF00370">
    <property type="entry name" value="FGGY_N"/>
    <property type="match status" value="1"/>
</dbReference>
<dbReference type="InterPro" id="IPR000577">
    <property type="entry name" value="Carb_kinase_FGGY"/>
</dbReference>
<sequence length="513" mass="56074">MSASYVIGVDIGTTSTKSVLFSDKGAIISSHAIEYPLYSPTPDTAVQDPEEIMHAVVHTIQAVVTAGGVSSADILCVSFSSAMHSVIAVDREGIPLSPCITWADNRSAKWADHIQEERNGHQIYLRTGTPIHPMSPLSKLLWLKNEEPELFGKAAKFISIKEFVFYKLFGRFVVDYSIASATGMFNLQELAWDNEALQIAGVTPEQLSKPVPTTFYMTGLHPVHAEKMGLSESMPFVVGASDGVLSNLGLNAIEPGSLAVTIGTSGAIRTVTDKPITDPKGRTFCYALTEKHWVIGGPVNNGGMIFRWVKDQIGAAEVEAAERLGRSPYELLTELAAQVKPGADGLLFHPYLAGERAPLWNANARGSFFGLGLHHKREHLVRAVLEGVIFNLYTVLLALQELIGEPNKIQATGGFARSGLWRQMMADIFNQELSVPESLESSCLGAAILGLYSLGIVDSLHVVSEMVGESHYHRPIEEHVQVYQELAPIYIGVSRSLHDDYQRIAAFQKKWVH</sequence>
<dbReference type="PROSITE" id="PS00445">
    <property type="entry name" value="FGGY_KINASES_2"/>
    <property type="match status" value="1"/>
</dbReference>
<evidence type="ECO:0000259" key="5">
    <source>
        <dbReference type="Pfam" id="PF00370"/>
    </source>
</evidence>
<gene>
    <name evidence="7" type="primary">gntK</name>
    <name evidence="7" type="ORF">NK662_12220</name>
</gene>
<proteinExistence type="inferred from homology"/>
<dbReference type="GO" id="GO:0019521">
    <property type="term" value="P:D-gluconate metabolic process"/>
    <property type="evidence" value="ECO:0007669"/>
    <property type="project" value="InterPro"/>
</dbReference>
<evidence type="ECO:0000313" key="7">
    <source>
        <dbReference type="EMBL" id="MCP8969305.1"/>
    </source>
</evidence>
<protein>
    <submittedName>
        <fullName evidence="7">Gluconokinase</fullName>
        <ecNumber evidence="7">2.7.1.12</ecNumber>
    </submittedName>
</protein>
<evidence type="ECO:0000256" key="4">
    <source>
        <dbReference type="RuleBase" id="RU003733"/>
    </source>
</evidence>
<dbReference type="Gene3D" id="3.30.420.40">
    <property type="match status" value="2"/>
</dbReference>
<comment type="similarity">
    <text evidence="1 4">Belongs to the FGGY kinase family.</text>
</comment>
<evidence type="ECO:0000256" key="3">
    <source>
        <dbReference type="ARBA" id="ARBA00022777"/>
    </source>
</evidence>
<dbReference type="PANTHER" id="PTHR43095">
    <property type="entry name" value="SUGAR KINASE"/>
    <property type="match status" value="1"/>
</dbReference>
<dbReference type="InterPro" id="IPR018485">
    <property type="entry name" value="FGGY_C"/>
</dbReference>
<dbReference type="NCBIfam" id="TIGR01314">
    <property type="entry name" value="gntK_FGGY"/>
    <property type="match status" value="1"/>
</dbReference>
<dbReference type="GO" id="GO:0046316">
    <property type="term" value="F:gluconokinase activity"/>
    <property type="evidence" value="ECO:0007669"/>
    <property type="project" value="UniProtKB-EC"/>
</dbReference>
<dbReference type="AlphaFoldDB" id="A0AA41X9E8"/>
<dbReference type="PIRSF" id="PIRSF000538">
    <property type="entry name" value="GlpK"/>
    <property type="match status" value="1"/>
</dbReference>
<keyword evidence="8" id="KW-1185">Reference proteome</keyword>
<evidence type="ECO:0000313" key="8">
    <source>
        <dbReference type="Proteomes" id="UP001156102"/>
    </source>
</evidence>
<feature type="domain" description="Carbohydrate kinase FGGY N-terminal" evidence="5">
    <location>
        <begin position="5"/>
        <end position="249"/>
    </location>
</feature>
<reference evidence="7" key="1">
    <citation type="submission" date="2022-07" db="EMBL/GenBank/DDBJ databases">
        <authorList>
            <person name="Li W.-J."/>
            <person name="Deng Q.-Q."/>
        </authorList>
    </citation>
    <scope>NUCLEOTIDE SEQUENCE</scope>
    <source>
        <strain evidence="7">SYSU M60031</strain>
    </source>
</reference>
<dbReference type="PANTHER" id="PTHR43095:SF2">
    <property type="entry name" value="GLUCONOKINASE"/>
    <property type="match status" value="1"/>
</dbReference>
<dbReference type="InterPro" id="IPR018484">
    <property type="entry name" value="FGGY_N"/>
</dbReference>
<dbReference type="Proteomes" id="UP001156102">
    <property type="component" value="Unassembled WGS sequence"/>
</dbReference>
<dbReference type="SUPFAM" id="SSF53067">
    <property type="entry name" value="Actin-like ATPase domain"/>
    <property type="match status" value="2"/>
</dbReference>
<accession>A0AA41X9E8</accession>
<keyword evidence="2 4" id="KW-0808">Transferase</keyword>
<dbReference type="InterPro" id="IPR006002">
    <property type="entry name" value="Gluconate_kinase"/>
</dbReference>
<name>A0AA41X9E8_9BACI</name>
<evidence type="ECO:0000256" key="1">
    <source>
        <dbReference type="ARBA" id="ARBA00009156"/>
    </source>
</evidence>
<organism evidence="7 8">
    <name type="scientific">Ectobacillus ponti</name>
    <dbReference type="NCBI Taxonomy" id="2961894"/>
    <lineage>
        <taxon>Bacteria</taxon>
        <taxon>Bacillati</taxon>
        <taxon>Bacillota</taxon>
        <taxon>Bacilli</taxon>
        <taxon>Bacillales</taxon>
        <taxon>Bacillaceae</taxon>
        <taxon>Ectobacillus</taxon>
    </lineage>
</organism>
<dbReference type="RefSeq" id="WP_254759214.1">
    <property type="nucleotide sequence ID" value="NZ_JANCLT010000005.1"/>
</dbReference>
<dbReference type="InterPro" id="IPR018483">
    <property type="entry name" value="Carb_kinase_FGGY_CS"/>
</dbReference>
<evidence type="ECO:0000256" key="2">
    <source>
        <dbReference type="ARBA" id="ARBA00022679"/>
    </source>
</evidence>
<dbReference type="PROSITE" id="PS00933">
    <property type="entry name" value="FGGY_KINASES_1"/>
    <property type="match status" value="1"/>
</dbReference>
<dbReference type="Pfam" id="PF02782">
    <property type="entry name" value="FGGY_C"/>
    <property type="match status" value="1"/>
</dbReference>
<dbReference type="CDD" id="cd07770">
    <property type="entry name" value="ASKHA_NBD_FGGY_GntK"/>
    <property type="match status" value="1"/>
</dbReference>
<dbReference type="EC" id="2.7.1.12" evidence="7"/>
<comment type="caution">
    <text evidence="7">The sequence shown here is derived from an EMBL/GenBank/DDBJ whole genome shotgun (WGS) entry which is preliminary data.</text>
</comment>
<dbReference type="EMBL" id="JANCLT010000005">
    <property type="protein sequence ID" value="MCP8969305.1"/>
    <property type="molecule type" value="Genomic_DNA"/>
</dbReference>